<evidence type="ECO:0000256" key="6">
    <source>
        <dbReference type="SAM" id="Phobius"/>
    </source>
</evidence>
<comment type="caution">
    <text evidence="7">The sequence shown here is derived from an EMBL/GenBank/DDBJ whole genome shotgun (WGS) entry which is preliminary data.</text>
</comment>
<evidence type="ECO:0000256" key="4">
    <source>
        <dbReference type="ARBA" id="ARBA00022989"/>
    </source>
</evidence>
<evidence type="ECO:0000256" key="2">
    <source>
        <dbReference type="ARBA" id="ARBA00022475"/>
    </source>
</evidence>
<evidence type="ECO:0000256" key="3">
    <source>
        <dbReference type="ARBA" id="ARBA00022692"/>
    </source>
</evidence>
<keyword evidence="3 6" id="KW-0812">Transmembrane</keyword>
<evidence type="ECO:0000256" key="1">
    <source>
        <dbReference type="ARBA" id="ARBA00004651"/>
    </source>
</evidence>
<evidence type="ECO:0000313" key="7">
    <source>
        <dbReference type="EMBL" id="MBL1080096.1"/>
    </source>
</evidence>
<accession>A0ABS1MHR0</accession>
<feature type="transmembrane region" description="Helical" evidence="6">
    <location>
        <begin position="226"/>
        <end position="249"/>
    </location>
</feature>
<dbReference type="Gene3D" id="1.20.1250.20">
    <property type="entry name" value="MFS general substrate transporter like domains"/>
    <property type="match status" value="1"/>
</dbReference>
<dbReference type="RefSeq" id="WP_201958264.1">
    <property type="nucleotide sequence ID" value="NZ_JAERRJ010000024.1"/>
</dbReference>
<feature type="transmembrane region" description="Helical" evidence="6">
    <location>
        <begin position="314"/>
        <end position="338"/>
    </location>
</feature>
<dbReference type="Proteomes" id="UP000602198">
    <property type="component" value="Unassembled WGS sequence"/>
</dbReference>
<keyword evidence="5 6" id="KW-0472">Membrane</keyword>
<feature type="transmembrane region" description="Helical" evidence="6">
    <location>
        <begin position="150"/>
        <end position="173"/>
    </location>
</feature>
<keyword evidence="8" id="KW-1185">Reference proteome</keyword>
<dbReference type="EMBL" id="JAERRJ010000024">
    <property type="protein sequence ID" value="MBL1080096.1"/>
    <property type="molecule type" value="Genomic_DNA"/>
</dbReference>
<dbReference type="CDD" id="cd06173">
    <property type="entry name" value="MFS_MefA_like"/>
    <property type="match status" value="1"/>
</dbReference>
<evidence type="ECO:0000256" key="5">
    <source>
        <dbReference type="ARBA" id="ARBA00023136"/>
    </source>
</evidence>
<feature type="transmembrane region" description="Helical" evidence="6">
    <location>
        <begin position="379"/>
        <end position="402"/>
    </location>
</feature>
<dbReference type="PANTHER" id="PTHR23513:SF11">
    <property type="entry name" value="STAPHYLOFERRIN A TRANSPORTER"/>
    <property type="match status" value="1"/>
</dbReference>
<feature type="transmembrane region" description="Helical" evidence="6">
    <location>
        <begin position="113"/>
        <end position="138"/>
    </location>
</feature>
<evidence type="ECO:0000313" key="8">
    <source>
        <dbReference type="Proteomes" id="UP000602198"/>
    </source>
</evidence>
<sequence>MIRLDGNTEFANLWRLSAFRALAGGRAALQGANTMAPIVLSLTIFELTRSVADVAVVMGARAAASVLTVLLGGVVADRLPRRLVLLGTNLGAGAVHAALTVCVLADWAGTSILALLSALNGMLATAALPAAAALVPQIVPAAVFQQANALLRLGVNIGTLGGAAAAGVIVSAAGPEWGIGLNAAVFLLAGGCFGALEHPAHSGRSGTDSTVLAGLREGWTEFASHAWAGVVVAQLFVTNAVVAGTMQVLGPPIARDAFGGAVWGLLVAVYAAGALAGGIIAVRIRPRHGLRVGVAVCLLRALPMLALAGPADLVVLVVAMFLCGIAVEQFTIAWDVALQTHIPNERLARVYSYDTLGSHAGIPLGVISAGPLAVHLGTAVTLISGAGLVLISTSLASCAPSVRRLTTRRTQRPDCHQ</sequence>
<dbReference type="InterPro" id="IPR036259">
    <property type="entry name" value="MFS_trans_sf"/>
</dbReference>
<organism evidence="7 8">
    <name type="scientific">Nocardia acididurans</name>
    <dbReference type="NCBI Taxonomy" id="2802282"/>
    <lineage>
        <taxon>Bacteria</taxon>
        <taxon>Bacillati</taxon>
        <taxon>Actinomycetota</taxon>
        <taxon>Actinomycetes</taxon>
        <taxon>Mycobacteriales</taxon>
        <taxon>Nocardiaceae</taxon>
        <taxon>Nocardia</taxon>
    </lineage>
</organism>
<keyword evidence="4 6" id="KW-1133">Transmembrane helix</keyword>
<proteinExistence type="predicted"/>
<feature type="transmembrane region" description="Helical" evidence="6">
    <location>
        <begin position="179"/>
        <end position="196"/>
    </location>
</feature>
<keyword evidence="2" id="KW-1003">Cell membrane</keyword>
<feature type="transmembrane region" description="Helical" evidence="6">
    <location>
        <begin position="261"/>
        <end position="282"/>
    </location>
</feature>
<protein>
    <submittedName>
        <fullName evidence="7">MFS transporter</fullName>
    </submittedName>
</protein>
<reference evidence="7 8" key="1">
    <citation type="submission" date="2021-01" db="EMBL/GenBank/DDBJ databases">
        <title>WGS of actinomycetes isolated from Thailand.</title>
        <authorList>
            <person name="Thawai C."/>
        </authorList>
    </citation>
    <scope>NUCLEOTIDE SEQUENCE [LARGE SCALE GENOMIC DNA]</scope>
    <source>
        <strain evidence="7 8">LPG 2</strain>
    </source>
</reference>
<dbReference type="InterPro" id="IPR011701">
    <property type="entry name" value="MFS"/>
</dbReference>
<feature type="transmembrane region" description="Helical" evidence="6">
    <location>
        <begin position="350"/>
        <end position="373"/>
    </location>
</feature>
<dbReference type="Pfam" id="PF07690">
    <property type="entry name" value="MFS_1"/>
    <property type="match status" value="1"/>
</dbReference>
<dbReference type="SUPFAM" id="SSF103473">
    <property type="entry name" value="MFS general substrate transporter"/>
    <property type="match status" value="1"/>
</dbReference>
<feature type="transmembrane region" description="Helical" evidence="6">
    <location>
        <begin position="83"/>
        <end position="107"/>
    </location>
</feature>
<dbReference type="PANTHER" id="PTHR23513">
    <property type="entry name" value="INTEGRAL MEMBRANE EFFLUX PROTEIN-RELATED"/>
    <property type="match status" value="1"/>
</dbReference>
<feature type="transmembrane region" description="Helical" evidence="6">
    <location>
        <begin position="54"/>
        <end position="76"/>
    </location>
</feature>
<gene>
    <name evidence="7" type="ORF">JK358_37440</name>
</gene>
<feature type="transmembrane region" description="Helical" evidence="6">
    <location>
        <begin position="289"/>
        <end position="308"/>
    </location>
</feature>
<name>A0ABS1MHR0_9NOCA</name>
<comment type="subcellular location">
    <subcellularLocation>
        <location evidence="1">Cell membrane</location>
        <topology evidence="1">Multi-pass membrane protein</topology>
    </subcellularLocation>
</comment>